<dbReference type="GO" id="GO:0001771">
    <property type="term" value="P:immunological synapse formation"/>
    <property type="evidence" value="ECO:0007669"/>
    <property type="project" value="TreeGrafter"/>
</dbReference>
<dbReference type="OrthoDB" id="1366754at2759"/>
<dbReference type="InterPro" id="IPR035892">
    <property type="entry name" value="C2_domain_sf"/>
</dbReference>
<evidence type="ECO:0000259" key="2">
    <source>
        <dbReference type="PROSITE" id="PS50004"/>
    </source>
</evidence>
<dbReference type="GO" id="GO:0016020">
    <property type="term" value="C:membrane"/>
    <property type="evidence" value="ECO:0007669"/>
    <property type="project" value="TreeGrafter"/>
</dbReference>
<dbReference type="PROSITE" id="PS50004">
    <property type="entry name" value="C2"/>
    <property type="match status" value="1"/>
</dbReference>
<dbReference type="Proteomes" id="UP000613066">
    <property type="component" value="Unassembled WGS sequence"/>
</dbReference>
<dbReference type="Gene3D" id="2.60.40.150">
    <property type="entry name" value="C2 domain"/>
    <property type="match status" value="1"/>
</dbReference>
<dbReference type="InterPro" id="IPR052784">
    <property type="entry name" value="Perforin-1_pore-forming"/>
</dbReference>
<sequence length="141" mass="15289">PCRCGCRPTAAVTSQCCSRRRGTARVTVTVKRGRGWRGDAITATDAYLWVAFDGRRQRTRTVWNDENPRWGASLDWGWVTLAPGAHVTLEVWDEDHGWDDDRLGSCQLAVEAGGRHDGVCFPGGGELAFSVEAKCGPGLGG</sequence>
<evidence type="ECO:0000256" key="1">
    <source>
        <dbReference type="ARBA" id="ARBA00022729"/>
    </source>
</evidence>
<name>A0A851NDU7_9GALL</name>
<dbReference type="EMBL" id="WBMW01001431">
    <property type="protein sequence ID" value="NXC40593.1"/>
    <property type="molecule type" value="Genomic_DNA"/>
</dbReference>
<dbReference type="SUPFAM" id="SSF49562">
    <property type="entry name" value="C2 domain (Calcium/lipid-binding domain, CaLB)"/>
    <property type="match status" value="1"/>
</dbReference>
<evidence type="ECO:0000313" key="3">
    <source>
        <dbReference type="EMBL" id="NXC40593.1"/>
    </source>
</evidence>
<feature type="non-terminal residue" evidence="3">
    <location>
        <position position="1"/>
    </location>
</feature>
<dbReference type="InterPro" id="IPR000008">
    <property type="entry name" value="C2_dom"/>
</dbReference>
<proteinExistence type="predicted"/>
<keyword evidence="1" id="KW-0732">Signal</keyword>
<dbReference type="SMART" id="SM00239">
    <property type="entry name" value="C2"/>
    <property type="match status" value="1"/>
</dbReference>
<keyword evidence="4" id="KW-1185">Reference proteome</keyword>
<comment type="caution">
    <text evidence="3">The sequence shown here is derived from an EMBL/GenBank/DDBJ whole genome shotgun (WGS) entry which is preliminary data.</text>
</comment>
<dbReference type="GO" id="GO:0051607">
    <property type="term" value="P:defense response to virus"/>
    <property type="evidence" value="ECO:0007669"/>
    <property type="project" value="TreeGrafter"/>
</dbReference>
<dbReference type="GO" id="GO:0022829">
    <property type="term" value="F:wide pore channel activity"/>
    <property type="evidence" value="ECO:0007669"/>
    <property type="project" value="TreeGrafter"/>
</dbReference>
<evidence type="ECO:0000313" key="4">
    <source>
        <dbReference type="Proteomes" id="UP000613066"/>
    </source>
</evidence>
<dbReference type="Pfam" id="PF00168">
    <property type="entry name" value="C2"/>
    <property type="match status" value="1"/>
</dbReference>
<organism evidence="3 4">
    <name type="scientific">Penelope pileata</name>
    <dbReference type="NCBI Taxonomy" id="1118817"/>
    <lineage>
        <taxon>Eukaryota</taxon>
        <taxon>Metazoa</taxon>
        <taxon>Chordata</taxon>
        <taxon>Craniata</taxon>
        <taxon>Vertebrata</taxon>
        <taxon>Euteleostomi</taxon>
        <taxon>Archelosauria</taxon>
        <taxon>Archosauria</taxon>
        <taxon>Dinosauria</taxon>
        <taxon>Saurischia</taxon>
        <taxon>Theropoda</taxon>
        <taxon>Coelurosauria</taxon>
        <taxon>Aves</taxon>
        <taxon>Neognathae</taxon>
        <taxon>Galloanserae</taxon>
        <taxon>Galliformes</taxon>
        <taxon>Cracidae</taxon>
        <taxon>Penelope</taxon>
    </lineage>
</organism>
<gene>
    <name evidence="3" type="primary">Prf1</name>
    <name evidence="3" type="ORF">PENPIL_R15851</name>
</gene>
<dbReference type="PANTHER" id="PTHR46096">
    <property type="entry name" value="PERFORIN-1"/>
    <property type="match status" value="1"/>
</dbReference>
<feature type="domain" description="C2" evidence="2">
    <location>
        <begin position="7"/>
        <end position="123"/>
    </location>
</feature>
<dbReference type="PANTHER" id="PTHR46096:SF3">
    <property type="entry name" value="PERFORIN-1"/>
    <property type="match status" value="1"/>
</dbReference>
<protein>
    <submittedName>
        <fullName evidence="3">PERF protein</fullName>
    </submittedName>
</protein>
<dbReference type="AlphaFoldDB" id="A0A851NDU7"/>
<feature type="non-terminal residue" evidence="3">
    <location>
        <position position="141"/>
    </location>
</feature>
<reference evidence="3" key="1">
    <citation type="submission" date="2019-09" db="EMBL/GenBank/DDBJ databases">
        <title>Bird 10,000 Genomes (B10K) Project - Family phase.</title>
        <authorList>
            <person name="Zhang G."/>
        </authorList>
    </citation>
    <scope>NUCLEOTIDE SEQUENCE</scope>
    <source>
        <strain evidence="3">B10K-DU-001-08</strain>
        <tissue evidence="3">Muscle</tissue>
    </source>
</reference>
<dbReference type="GO" id="GO:0001913">
    <property type="term" value="P:T cell mediated cytotoxicity"/>
    <property type="evidence" value="ECO:0007669"/>
    <property type="project" value="TreeGrafter"/>
</dbReference>
<accession>A0A851NDU7</accession>